<accession>A0A844GX30</accession>
<keyword evidence="1" id="KW-0812">Transmembrane</keyword>
<feature type="transmembrane region" description="Helical" evidence="1">
    <location>
        <begin position="83"/>
        <end position="103"/>
    </location>
</feature>
<dbReference type="Proteomes" id="UP000437131">
    <property type="component" value="Unassembled WGS sequence"/>
</dbReference>
<protein>
    <submittedName>
        <fullName evidence="2">Uncharacterized protein</fullName>
    </submittedName>
</protein>
<comment type="caution">
    <text evidence="2">The sequence shown here is derived from an EMBL/GenBank/DDBJ whole genome shotgun (WGS) entry which is preliminary data.</text>
</comment>
<dbReference type="EMBL" id="WMIA01000047">
    <property type="protein sequence ID" value="MTF40750.1"/>
    <property type="molecule type" value="Genomic_DNA"/>
</dbReference>
<proteinExistence type="predicted"/>
<evidence type="ECO:0000256" key="1">
    <source>
        <dbReference type="SAM" id="Phobius"/>
    </source>
</evidence>
<keyword evidence="1" id="KW-1133">Transmembrane helix</keyword>
<feature type="transmembrane region" description="Helical" evidence="1">
    <location>
        <begin position="47"/>
        <end position="71"/>
    </location>
</feature>
<gene>
    <name evidence="2" type="ORF">GGC33_17735</name>
</gene>
<feature type="transmembrane region" description="Helical" evidence="1">
    <location>
        <begin position="12"/>
        <end position="35"/>
    </location>
</feature>
<sequence length="165" mass="18926">MQEKIKKELKKVGSLTLFFLIGFAYILITMKFLLAEYNIDVYVFSKTIISALVAAKVVAIMDAMPFINLYSNSPGYIRVMYKSLIYVGGVFIISLVEDLFHTYRQVNSIQGAISIFIETRHFFHFMAVTMSISLVFIIHNIFYEIDSYLGKGKLAKLFFEKPTSL</sequence>
<dbReference type="AlphaFoldDB" id="A0A844GX30"/>
<evidence type="ECO:0000313" key="2">
    <source>
        <dbReference type="EMBL" id="MTF40750.1"/>
    </source>
</evidence>
<name>A0A844GX30_9CHRO</name>
<feature type="transmembrane region" description="Helical" evidence="1">
    <location>
        <begin position="123"/>
        <end position="143"/>
    </location>
</feature>
<evidence type="ECO:0000313" key="3">
    <source>
        <dbReference type="Proteomes" id="UP000437131"/>
    </source>
</evidence>
<keyword evidence="1" id="KW-0472">Membrane</keyword>
<reference evidence="2 3" key="1">
    <citation type="submission" date="2019-11" db="EMBL/GenBank/DDBJ databases">
        <title>Isolation of a new High Light Tolerant Cyanobacteria.</title>
        <authorList>
            <person name="Dobson Z."/>
            <person name="Vaughn N."/>
            <person name="Vaughn M."/>
            <person name="Fromme P."/>
            <person name="Mazor Y."/>
        </authorList>
    </citation>
    <scope>NUCLEOTIDE SEQUENCE [LARGE SCALE GENOMIC DNA]</scope>
    <source>
        <strain evidence="2 3">0216</strain>
    </source>
</reference>
<organism evidence="2 3">
    <name type="scientific">Cyanobacterium aponinum 0216</name>
    <dbReference type="NCBI Taxonomy" id="2676140"/>
    <lineage>
        <taxon>Bacteria</taxon>
        <taxon>Bacillati</taxon>
        <taxon>Cyanobacteriota</taxon>
        <taxon>Cyanophyceae</taxon>
        <taxon>Oscillatoriophycideae</taxon>
        <taxon>Chroococcales</taxon>
        <taxon>Geminocystaceae</taxon>
        <taxon>Cyanobacterium</taxon>
    </lineage>
</organism>